<dbReference type="Proteomes" id="UP000077589">
    <property type="component" value="Unassembled WGS sequence"/>
</dbReference>
<comment type="caution">
    <text evidence="1">The sequence shown here is derived from an EMBL/GenBank/DDBJ whole genome shotgun (WGS) entry which is preliminary data.</text>
</comment>
<accession>A0A1A9RC85</accession>
<organism evidence="1 3">
    <name type="scientific">Eikenella corrodens</name>
    <dbReference type="NCBI Taxonomy" id="539"/>
    <lineage>
        <taxon>Bacteria</taxon>
        <taxon>Pseudomonadati</taxon>
        <taxon>Pseudomonadota</taxon>
        <taxon>Betaproteobacteria</taxon>
        <taxon>Neisseriales</taxon>
        <taxon>Neisseriaceae</taxon>
        <taxon>Eikenella</taxon>
    </lineage>
</organism>
<reference evidence="3" key="1">
    <citation type="submission" date="2016-05" db="EMBL/GenBank/DDBJ databases">
        <title>Draft genome of Corynebacterium afermentans subsp. afermentans LCDC 88199T.</title>
        <authorList>
            <person name="Bernier A.-M."/>
            <person name="Bernard K."/>
        </authorList>
    </citation>
    <scope>NUCLEOTIDE SEQUENCE [LARGE SCALE GENOMIC DNA]</scope>
    <source>
        <strain evidence="3">NML04-0072</strain>
    </source>
</reference>
<dbReference type="EMBL" id="LXSG01000046">
    <property type="protein sequence ID" value="OAM15759.1"/>
    <property type="molecule type" value="Genomic_DNA"/>
</dbReference>
<evidence type="ECO:0000313" key="1">
    <source>
        <dbReference type="EMBL" id="OAM15759.1"/>
    </source>
</evidence>
<sequence>MFRHPVKLHQAMLGVTPKRFNTVNMPRTTDKLIVTMMYPEMFGKTHVNQSLITAPTVGIDDTLDTDTTSNDLLQRCLGGIGNNLGINLVPAFQNAENDGFPTRTAPAFASDAFGTKIGFVQFYKGLY</sequence>
<name>A0A1A9RC85_EIKCO</name>
<dbReference type="AlphaFoldDB" id="A0A1A9RC85"/>
<proteinExistence type="predicted"/>
<evidence type="ECO:0000313" key="3">
    <source>
        <dbReference type="Proteomes" id="UP000077589"/>
    </source>
</evidence>
<gene>
    <name evidence="2" type="ORF">A7P90_03230</name>
    <name evidence="1" type="ORF">A7P90_11605</name>
</gene>
<dbReference type="EMBL" id="LXSG01000019">
    <property type="protein sequence ID" value="OAM21058.1"/>
    <property type="molecule type" value="Genomic_DNA"/>
</dbReference>
<protein>
    <submittedName>
        <fullName evidence="1">Uncharacterized protein</fullName>
    </submittedName>
</protein>
<reference evidence="1" key="2">
    <citation type="submission" date="2016-05" db="EMBL/GenBank/DDBJ databases">
        <authorList>
            <person name="Lavstsen T."/>
            <person name="Jespersen J.S."/>
        </authorList>
    </citation>
    <scope>NUCLEOTIDE SEQUENCE</scope>
    <source>
        <strain evidence="1">NML04-0072</strain>
    </source>
</reference>
<evidence type="ECO:0000313" key="2">
    <source>
        <dbReference type="EMBL" id="OAM21058.1"/>
    </source>
</evidence>